<evidence type="ECO:0000313" key="1">
    <source>
        <dbReference type="EMBL" id="KAA9084942.1"/>
    </source>
</evidence>
<evidence type="ECO:0008006" key="3">
    <source>
        <dbReference type="Google" id="ProtNLM"/>
    </source>
</evidence>
<dbReference type="OrthoDB" id="5080856at2"/>
<dbReference type="EMBL" id="VYRZ01000003">
    <property type="protein sequence ID" value="KAA9084942.1"/>
    <property type="molecule type" value="Genomic_DNA"/>
</dbReference>
<keyword evidence="2" id="KW-1185">Reference proteome</keyword>
<organism evidence="1 2">
    <name type="scientific">Microbacterium radiodurans</name>
    <dbReference type="NCBI Taxonomy" id="661398"/>
    <lineage>
        <taxon>Bacteria</taxon>
        <taxon>Bacillati</taxon>
        <taxon>Actinomycetota</taxon>
        <taxon>Actinomycetes</taxon>
        <taxon>Micrococcales</taxon>
        <taxon>Microbacteriaceae</taxon>
        <taxon>Microbacterium</taxon>
    </lineage>
</organism>
<sequence length="132" mass="14958">MPAWWEEFMHAVTGRVRKHADLPDLRSLTSRMIALERTHYLVDDRERRTRRPRAYILRTETDASRGPHNVAVFSNGRGVGYLPVPAAQEMQPLLDRIGGSAIVNGAGMKTGSIRLWVDLPTPRSIRAFLPTR</sequence>
<gene>
    <name evidence="1" type="ORF">F6B42_10505</name>
</gene>
<proteinExistence type="predicted"/>
<name>A0A5J5INB9_9MICO</name>
<dbReference type="Proteomes" id="UP000327039">
    <property type="component" value="Unassembled WGS sequence"/>
</dbReference>
<accession>A0A5J5INB9</accession>
<protein>
    <recommendedName>
        <fullName evidence="3">HIRAN domain-containing protein</fullName>
    </recommendedName>
</protein>
<reference evidence="2" key="1">
    <citation type="submission" date="2019-09" db="EMBL/GenBank/DDBJ databases">
        <title>Mumia zhuanghuii sp. nov. isolated from the intestinal contents of plateau pika (Ochotona curzoniae) in the Qinghai-Tibet plateau of China.</title>
        <authorList>
            <person name="Tian Z."/>
        </authorList>
    </citation>
    <scope>NUCLEOTIDE SEQUENCE [LARGE SCALE GENOMIC DNA]</scope>
    <source>
        <strain evidence="2">DSM 25564</strain>
    </source>
</reference>
<dbReference type="AlphaFoldDB" id="A0A5J5INB9"/>
<comment type="caution">
    <text evidence="1">The sequence shown here is derived from an EMBL/GenBank/DDBJ whole genome shotgun (WGS) entry which is preliminary data.</text>
</comment>
<evidence type="ECO:0000313" key="2">
    <source>
        <dbReference type="Proteomes" id="UP000327039"/>
    </source>
</evidence>